<dbReference type="InterPro" id="IPR000514">
    <property type="entry name" value="Glyco_hydro_39"/>
</dbReference>
<keyword evidence="4" id="KW-0732">Signal</keyword>
<dbReference type="PRINTS" id="PR00745">
    <property type="entry name" value="GLHYDRLASE39"/>
</dbReference>
<dbReference type="Gene3D" id="3.20.20.80">
    <property type="entry name" value="Glycosidases"/>
    <property type="match status" value="1"/>
</dbReference>
<sequence length="540" mass="62231">MKKLYFLLFLIGTSCTSKQATNPQVNVNIDLNTTIGQNHQFWKALGYDFLFKIVNEPEGQYFLDRAQQKQSVKYYRAHYTFSNTSMVDERAGGKVGGQVVRTDKNGKRYYDFSIVNQTFREYVKRGMKPIVECDFYPDGFASEGQRKMNDEEFEAMVGAPADWNAWEDLLNAFMKNLVDEFGKEEIKSWYFEVWNEPDGWKGQDQKDFFKMYDLFAYTVKKYDNDFKVGGPACYHLGFLEQFVEHVVHGKNYITKKTGSPVDFLSYHIYALSGYWLKPSPDIYPQVSKFSADMLWLQRLMYQYPSLKGVEFHLNEWGLSSHGDSKFVDEYPQLEYRNSEVSALFMVKLVDCLYAIEDNHGLKTSLLGYWGSWFNAKTGPIFRGSRDLMTRGNVPKPILSAYELLAKLKDNRVKVKNLKAGNRYGCMATKDDSGVALMAYNFNETDDDFSKVADFDFALENGASTLKGKKVKVIRLDRKHNNTYRKWLELGAKPVSDELVTKLKEVGELKEVEQADLTFDGQNAHVKVSIPRHGMALILIE</sequence>
<dbReference type="InterPro" id="IPR049165">
    <property type="entry name" value="GH39_as"/>
</dbReference>
<comment type="similarity">
    <text evidence="1">Belongs to the glycosyl hydrolase 39 family.</text>
</comment>
<accession>A0ABN6LII6</accession>
<dbReference type="PROSITE" id="PS51257">
    <property type="entry name" value="PROKAR_LIPOPROTEIN"/>
    <property type="match status" value="1"/>
</dbReference>
<dbReference type="PANTHER" id="PTHR12631:SF8">
    <property type="entry name" value="ALPHA-L-IDURONIDASE"/>
    <property type="match status" value="1"/>
</dbReference>
<dbReference type="SUPFAM" id="SSF51445">
    <property type="entry name" value="(Trans)glycosidases"/>
    <property type="match status" value="1"/>
</dbReference>
<name>A0ABN6LII6_9BACT</name>
<dbReference type="InterPro" id="IPR049166">
    <property type="entry name" value="GH39_cat"/>
</dbReference>
<evidence type="ECO:0000256" key="1">
    <source>
        <dbReference type="ARBA" id="ARBA00008875"/>
    </source>
</evidence>
<keyword evidence="6" id="KW-0614">Plasmid</keyword>
<evidence type="ECO:0000256" key="4">
    <source>
        <dbReference type="SAM" id="SignalP"/>
    </source>
</evidence>
<protein>
    <submittedName>
        <fullName evidence="6">Beta-xylosidase</fullName>
    </submittedName>
</protein>
<proteinExistence type="inferred from homology"/>
<feature type="domain" description="Glycosyl hydrolases family 39 N-terminal catalytic" evidence="5">
    <location>
        <begin position="27"/>
        <end position="507"/>
    </location>
</feature>
<evidence type="ECO:0000256" key="3">
    <source>
        <dbReference type="ARBA" id="ARBA00023295"/>
    </source>
</evidence>
<dbReference type="Proteomes" id="UP001354989">
    <property type="component" value="Plasmid pPP2"/>
</dbReference>
<dbReference type="PROSITE" id="PS01027">
    <property type="entry name" value="GLYCOSYL_HYDROL_F39"/>
    <property type="match status" value="1"/>
</dbReference>
<dbReference type="InterPro" id="IPR017853">
    <property type="entry name" value="GH"/>
</dbReference>
<dbReference type="RefSeq" id="WP_338398829.1">
    <property type="nucleotide sequence ID" value="NZ_AP025294.1"/>
</dbReference>
<keyword evidence="7" id="KW-1185">Reference proteome</keyword>
<dbReference type="Gene3D" id="2.60.40.1500">
    <property type="entry name" value="Glycosyl hydrolase domain, family 39"/>
    <property type="match status" value="1"/>
</dbReference>
<evidence type="ECO:0000256" key="2">
    <source>
        <dbReference type="ARBA" id="ARBA00022801"/>
    </source>
</evidence>
<dbReference type="InterPro" id="IPR051923">
    <property type="entry name" value="Glycosyl_Hydrolase_39"/>
</dbReference>
<dbReference type="SUPFAM" id="SSF51011">
    <property type="entry name" value="Glycosyl hydrolase domain"/>
    <property type="match status" value="1"/>
</dbReference>
<dbReference type="Pfam" id="PF01229">
    <property type="entry name" value="Glyco_hydro_39"/>
    <property type="match status" value="1"/>
</dbReference>
<dbReference type="EMBL" id="AP025294">
    <property type="protein sequence ID" value="BDD01257.1"/>
    <property type="molecule type" value="Genomic_DNA"/>
</dbReference>
<feature type="chain" id="PRO_5046692622" evidence="4">
    <location>
        <begin position="20"/>
        <end position="540"/>
    </location>
</feature>
<evidence type="ECO:0000313" key="7">
    <source>
        <dbReference type="Proteomes" id="UP001354989"/>
    </source>
</evidence>
<feature type="signal peptide" evidence="4">
    <location>
        <begin position="1"/>
        <end position="19"/>
    </location>
</feature>
<keyword evidence="3" id="KW-0326">Glycosidase</keyword>
<evidence type="ECO:0000259" key="5">
    <source>
        <dbReference type="Pfam" id="PF01229"/>
    </source>
</evidence>
<gene>
    <name evidence="6" type="primary">xynB2</name>
    <name evidence="6" type="ORF">PEPS_35370</name>
</gene>
<evidence type="ECO:0000313" key="6">
    <source>
        <dbReference type="EMBL" id="BDD01257.1"/>
    </source>
</evidence>
<keyword evidence="2" id="KW-0378">Hydrolase</keyword>
<reference evidence="6 7" key="1">
    <citation type="submission" date="2021-12" db="EMBL/GenBank/DDBJ databases">
        <title>Genome sequencing of bacteria with rrn-lacking chromosome and rrn-plasmid.</title>
        <authorList>
            <person name="Anda M."/>
            <person name="Iwasaki W."/>
        </authorList>
    </citation>
    <scope>NUCLEOTIDE SEQUENCE [LARGE SCALE GENOMIC DNA]</scope>
    <source>
        <strain evidence="6 7">NBRC 101262</strain>
        <plasmid evidence="6 7">pPP2</plasmid>
    </source>
</reference>
<organism evidence="6 7">
    <name type="scientific">Persicobacter psychrovividus</name>
    <dbReference type="NCBI Taxonomy" id="387638"/>
    <lineage>
        <taxon>Bacteria</taxon>
        <taxon>Pseudomonadati</taxon>
        <taxon>Bacteroidota</taxon>
        <taxon>Cytophagia</taxon>
        <taxon>Cytophagales</taxon>
        <taxon>Persicobacteraceae</taxon>
        <taxon>Persicobacter</taxon>
    </lineage>
</organism>
<dbReference type="PANTHER" id="PTHR12631">
    <property type="entry name" value="ALPHA-L-IDURONIDASE"/>
    <property type="match status" value="1"/>
</dbReference>
<geneLocation type="plasmid" evidence="6 7">
    <name>pPP2</name>
</geneLocation>